<comment type="caution">
    <text evidence="4">The sequence shown here is derived from an EMBL/GenBank/DDBJ whole genome shotgun (WGS) entry which is preliminary data.</text>
</comment>
<dbReference type="CDD" id="cd00761">
    <property type="entry name" value="Glyco_tranf_GTA_type"/>
    <property type="match status" value="1"/>
</dbReference>
<keyword evidence="2 4" id="KW-0808">Transferase</keyword>
<proteinExistence type="predicted"/>
<dbReference type="RefSeq" id="WP_165784876.1">
    <property type="nucleotide sequence ID" value="NZ_NMWT01000013.1"/>
</dbReference>
<accession>A0A2N5J3N4</accession>
<dbReference type="InterPro" id="IPR001173">
    <property type="entry name" value="Glyco_trans_2-like"/>
</dbReference>
<sequence length="395" mass="45084">MEAVSSTPLVSVIIPAYNAQEYVAECVTSVTKQTLKDIEIIVVDDGSTDRTREIVTSIAEQDGRVTLLTQSNQYAGVARNNGMDHATGKYLYFLDADDFIEPNALETMASIAERTGVDIVVARSNSHDAETHEESLIDYTIKDVPTEQVLQNAEYAGTTFQSFIGWPWDKLFRASFVREQGLRFQALRTTNDAFFTFVALAVAESIYCTDTVLFHHRTHNASSLEATRKKSWQNALNAVTTIGDHLKTIDNHMLTKRSYENWVSHFILWNVQSLERPTAVTMMDASYPLLEALPDDKDYYYEERDYRFVELVRQTRSQLILTALDGDWHVGDLWRQLCETRDWVEVLEKRIADRDRDIAAQSRKIRDLYESASYRVGHAALTPFSIAKDLLGRRK</sequence>
<dbReference type="GO" id="GO:0016757">
    <property type="term" value="F:glycosyltransferase activity"/>
    <property type="evidence" value="ECO:0007669"/>
    <property type="project" value="UniProtKB-KW"/>
</dbReference>
<protein>
    <submittedName>
        <fullName evidence="4">Glycosyltransferases involved in cell wall biogenesis</fullName>
    </submittedName>
</protein>
<evidence type="ECO:0000313" key="4">
    <source>
        <dbReference type="EMBL" id="PLS28807.1"/>
    </source>
</evidence>
<evidence type="ECO:0000259" key="3">
    <source>
        <dbReference type="Pfam" id="PF00535"/>
    </source>
</evidence>
<reference evidence="4 5" key="1">
    <citation type="submission" date="2017-07" db="EMBL/GenBank/DDBJ databases">
        <title>Bifidobacterium novel species.</title>
        <authorList>
            <person name="Lugli G.A."/>
            <person name="Milani C."/>
            <person name="Duranti S."/>
            <person name="Mangifesta M."/>
        </authorList>
    </citation>
    <scope>NUCLEOTIDE SEQUENCE [LARGE SCALE GENOMIC DNA]</scope>
    <source>
        <strain evidence="4 5">77</strain>
    </source>
</reference>
<organism evidence="4 5">
    <name type="scientific">Bifidobacterium parmae</name>
    <dbReference type="NCBI Taxonomy" id="361854"/>
    <lineage>
        <taxon>Bacteria</taxon>
        <taxon>Bacillati</taxon>
        <taxon>Actinomycetota</taxon>
        <taxon>Actinomycetes</taxon>
        <taxon>Bifidobacteriales</taxon>
        <taxon>Bifidobacteriaceae</taxon>
        <taxon>Bifidobacterium</taxon>
    </lineage>
</organism>
<dbReference type="EMBL" id="NMWT01000013">
    <property type="protein sequence ID" value="PLS28807.1"/>
    <property type="molecule type" value="Genomic_DNA"/>
</dbReference>
<name>A0A2N5J3N4_9BIFI</name>
<keyword evidence="5" id="KW-1185">Reference proteome</keyword>
<dbReference type="SUPFAM" id="SSF53448">
    <property type="entry name" value="Nucleotide-diphospho-sugar transferases"/>
    <property type="match status" value="1"/>
</dbReference>
<evidence type="ECO:0000256" key="1">
    <source>
        <dbReference type="ARBA" id="ARBA00022676"/>
    </source>
</evidence>
<dbReference type="Proteomes" id="UP000235034">
    <property type="component" value="Unassembled WGS sequence"/>
</dbReference>
<keyword evidence="1" id="KW-0328">Glycosyltransferase</keyword>
<gene>
    <name evidence="4" type="ORF">Uis4E_1171</name>
</gene>
<dbReference type="PANTHER" id="PTHR22916:SF51">
    <property type="entry name" value="GLYCOSYLTRANSFERASE EPSH-RELATED"/>
    <property type="match status" value="1"/>
</dbReference>
<dbReference type="AlphaFoldDB" id="A0A2N5J3N4"/>
<dbReference type="Gene3D" id="3.90.550.10">
    <property type="entry name" value="Spore Coat Polysaccharide Biosynthesis Protein SpsA, Chain A"/>
    <property type="match status" value="1"/>
</dbReference>
<dbReference type="Pfam" id="PF00535">
    <property type="entry name" value="Glycos_transf_2"/>
    <property type="match status" value="1"/>
</dbReference>
<dbReference type="InterPro" id="IPR029044">
    <property type="entry name" value="Nucleotide-diphossugar_trans"/>
</dbReference>
<evidence type="ECO:0000313" key="5">
    <source>
        <dbReference type="Proteomes" id="UP000235034"/>
    </source>
</evidence>
<evidence type="ECO:0000256" key="2">
    <source>
        <dbReference type="ARBA" id="ARBA00022679"/>
    </source>
</evidence>
<feature type="domain" description="Glycosyltransferase 2-like" evidence="3">
    <location>
        <begin position="11"/>
        <end position="138"/>
    </location>
</feature>
<dbReference type="PANTHER" id="PTHR22916">
    <property type="entry name" value="GLYCOSYLTRANSFERASE"/>
    <property type="match status" value="1"/>
</dbReference>